<evidence type="ECO:0000313" key="14">
    <source>
        <dbReference type="Proteomes" id="UP001595699"/>
    </source>
</evidence>
<gene>
    <name evidence="11" type="primary">purC</name>
    <name evidence="13" type="ORF">ACFOUW_35010</name>
</gene>
<dbReference type="Gene3D" id="3.30.470.20">
    <property type="entry name" value="ATP-grasp fold, B domain"/>
    <property type="match status" value="1"/>
</dbReference>
<evidence type="ECO:0000256" key="8">
    <source>
        <dbReference type="ARBA" id="ARBA00022840"/>
    </source>
</evidence>
<sequence length="286" mass="31538">MELLHKGKVRDIYSDRPGEILLVASDRVSTFDIVHPTPIPDKGKVLTALSLWWFDQVADLIPNHVLSADDVPAELKGQAIRCRQVEIVPVECIARGYLAGTGLLSYGESGTISGVELPPGLREGDQLAEPIFTPSTKVPVGQGHDEAMTYDEVVALVGAETAAQLRALTLGLYARGVERARERGVIVADTKFEFGRDTDGRLVLADEVFTPDSSRFWAVEDWEPGRPQHSMDKQYLRDWASSTGWNKQEPAPEIPADVVAEVRRRYIAMYEQLTGARWEEGVGGGR</sequence>
<keyword evidence="14" id="KW-1185">Reference proteome</keyword>
<comment type="similarity">
    <text evidence="2 11">Belongs to the SAICAR synthetase family.</text>
</comment>
<dbReference type="CDD" id="cd01414">
    <property type="entry name" value="SAICAR_synt_Sc"/>
    <property type="match status" value="1"/>
</dbReference>
<dbReference type="PANTHER" id="PTHR43700:SF1">
    <property type="entry name" value="PHOSPHORIBOSYLAMINOIMIDAZOLE-SUCCINOCARBOXAMIDE SYNTHASE"/>
    <property type="match status" value="1"/>
</dbReference>
<evidence type="ECO:0000313" key="13">
    <source>
        <dbReference type="EMBL" id="MFC3766089.1"/>
    </source>
</evidence>
<evidence type="ECO:0000256" key="2">
    <source>
        <dbReference type="ARBA" id="ARBA00010190"/>
    </source>
</evidence>
<comment type="pathway">
    <text evidence="1 11">Purine metabolism; IMP biosynthesis via de novo pathway; 5-amino-1-(5-phospho-D-ribosyl)imidazole-4-carboxamide from 5-amino-1-(5-phospho-D-ribosyl)imidazole-4-carboxylate: step 1/2.</text>
</comment>
<dbReference type="GO" id="GO:0004639">
    <property type="term" value="F:phosphoribosylaminoimidazolesuccinocarboxamide synthase activity"/>
    <property type="evidence" value="ECO:0007669"/>
    <property type="project" value="UniProtKB-EC"/>
</dbReference>
<evidence type="ECO:0000256" key="4">
    <source>
        <dbReference type="ARBA" id="ARBA00016460"/>
    </source>
</evidence>
<keyword evidence="7 11" id="KW-0658">Purine biosynthesis</keyword>
<evidence type="ECO:0000256" key="7">
    <source>
        <dbReference type="ARBA" id="ARBA00022755"/>
    </source>
</evidence>
<dbReference type="Proteomes" id="UP001595699">
    <property type="component" value="Unassembled WGS sequence"/>
</dbReference>
<proteinExistence type="inferred from homology"/>
<dbReference type="NCBIfam" id="NF010568">
    <property type="entry name" value="PRK13961.1"/>
    <property type="match status" value="1"/>
</dbReference>
<name>A0ABV7YPX7_9ACTN</name>
<evidence type="ECO:0000256" key="6">
    <source>
        <dbReference type="ARBA" id="ARBA00022741"/>
    </source>
</evidence>
<evidence type="ECO:0000259" key="12">
    <source>
        <dbReference type="Pfam" id="PF01259"/>
    </source>
</evidence>
<dbReference type="PROSITE" id="PS01057">
    <property type="entry name" value="SAICAR_SYNTHETASE_1"/>
    <property type="match status" value="1"/>
</dbReference>
<keyword evidence="6 11" id="KW-0547">Nucleotide-binding</keyword>
<protein>
    <recommendedName>
        <fullName evidence="4 11">Phosphoribosylaminoimidazole-succinocarboxamide synthase</fullName>
        <ecNumber evidence="3 11">6.3.2.6</ecNumber>
    </recommendedName>
    <alternativeName>
        <fullName evidence="9 11">SAICAR synthetase</fullName>
    </alternativeName>
</protein>
<dbReference type="InterPro" id="IPR028923">
    <property type="entry name" value="SAICAR_synt/ADE2_N"/>
</dbReference>
<dbReference type="PANTHER" id="PTHR43700">
    <property type="entry name" value="PHOSPHORIBOSYLAMINOIMIDAZOLE-SUCCINOCARBOXAMIDE SYNTHASE"/>
    <property type="match status" value="1"/>
</dbReference>
<evidence type="ECO:0000256" key="10">
    <source>
        <dbReference type="ARBA" id="ARBA00048475"/>
    </source>
</evidence>
<dbReference type="NCBIfam" id="TIGR00081">
    <property type="entry name" value="purC"/>
    <property type="match status" value="1"/>
</dbReference>
<dbReference type="EMBL" id="JBHRZH010000048">
    <property type="protein sequence ID" value="MFC3766089.1"/>
    <property type="molecule type" value="Genomic_DNA"/>
</dbReference>
<dbReference type="EC" id="6.3.2.6" evidence="3 11"/>
<dbReference type="RefSeq" id="WP_205116710.1">
    <property type="nucleotide sequence ID" value="NZ_JAFBCM010000001.1"/>
</dbReference>
<organism evidence="13 14">
    <name type="scientific">Tenggerimyces flavus</name>
    <dbReference type="NCBI Taxonomy" id="1708749"/>
    <lineage>
        <taxon>Bacteria</taxon>
        <taxon>Bacillati</taxon>
        <taxon>Actinomycetota</taxon>
        <taxon>Actinomycetes</taxon>
        <taxon>Propionibacteriales</taxon>
        <taxon>Nocardioidaceae</taxon>
        <taxon>Tenggerimyces</taxon>
    </lineage>
</organism>
<evidence type="ECO:0000256" key="11">
    <source>
        <dbReference type="HAMAP-Rule" id="MF_00137"/>
    </source>
</evidence>
<feature type="domain" description="SAICAR synthetase/ADE2 N-terminal" evidence="12">
    <location>
        <begin position="4"/>
        <end position="250"/>
    </location>
</feature>
<evidence type="ECO:0000256" key="5">
    <source>
        <dbReference type="ARBA" id="ARBA00022598"/>
    </source>
</evidence>
<dbReference type="SUPFAM" id="SSF56104">
    <property type="entry name" value="SAICAR synthase-like"/>
    <property type="match status" value="1"/>
</dbReference>
<comment type="caution">
    <text evidence="13">The sequence shown here is derived from an EMBL/GenBank/DDBJ whole genome shotgun (WGS) entry which is preliminary data.</text>
</comment>
<dbReference type="HAMAP" id="MF_00137">
    <property type="entry name" value="SAICAR_synth"/>
    <property type="match status" value="1"/>
</dbReference>
<evidence type="ECO:0000256" key="9">
    <source>
        <dbReference type="ARBA" id="ARBA00030409"/>
    </source>
</evidence>
<evidence type="ECO:0000256" key="1">
    <source>
        <dbReference type="ARBA" id="ARBA00004672"/>
    </source>
</evidence>
<dbReference type="InterPro" id="IPR001636">
    <property type="entry name" value="SAICAR_synth"/>
</dbReference>
<comment type="catalytic activity">
    <reaction evidence="10 11">
        <text>5-amino-1-(5-phospho-D-ribosyl)imidazole-4-carboxylate + L-aspartate + ATP = (2S)-2-[5-amino-1-(5-phospho-beta-D-ribosyl)imidazole-4-carboxamido]succinate + ADP + phosphate + 2 H(+)</text>
        <dbReference type="Rhea" id="RHEA:22628"/>
        <dbReference type="ChEBI" id="CHEBI:15378"/>
        <dbReference type="ChEBI" id="CHEBI:29991"/>
        <dbReference type="ChEBI" id="CHEBI:30616"/>
        <dbReference type="ChEBI" id="CHEBI:43474"/>
        <dbReference type="ChEBI" id="CHEBI:58443"/>
        <dbReference type="ChEBI" id="CHEBI:77657"/>
        <dbReference type="ChEBI" id="CHEBI:456216"/>
        <dbReference type="EC" id="6.3.2.6"/>
    </reaction>
</comment>
<dbReference type="InterPro" id="IPR018236">
    <property type="entry name" value="SAICAR_synthetase_CS"/>
</dbReference>
<keyword evidence="5 11" id="KW-0436">Ligase</keyword>
<dbReference type="Pfam" id="PF01259">
    <property type="entry name" value="SAICAR_synt"/>
    <property type="match status" value="1"/>
</dbReference>
<keyword evidence="8 11" id="KW-0067">ATP-binding</keyword>
<accession>A0ABV7YPX7</accession>
<dbReference type="Gene3D" id="3.30.200.20">
    <property type="entry name" value="Phosphorylase Kinase, domain 1"/>
    <property type="match status" value="1"/>
</dbReference>
<reference evidence="14" key="1">
    <citation type="journal article" date="2019" name="Int. J. Syst. Evol. Microbiol.">
        <title>The Global Catalogue of Microorganisms (GCM) 10K type strain sequencing project: providing services to taxonomists for standard genome sequencing and annotation.</title>
        <authorList>
            <consortium name="The Broad Institute Genomics Platform"/>
            <consortium name="The Broad Institute Genome Sequencing Center for Infectious Disease"/>
            <person name="Wu L."/>
            <person name="Ma J."/>
        </authorList>
    </citation>
    <scope>NUCLEOTIDE SEQUENCE [LARGE SCALE GENOMIC DNA]</scope>
    <source>
        <strain evidence="14">CGMCC 4.7241</strain>
    </source>
</reference>
<evidence type="ECO:0000256" key="3">
    <source>
        <dbReference type="ARBA" id="ARBA00012217"/>
    </source>
</evidence>